<name>A0ABV0NWV7_9TELE</name>
<keyword evidence="2" id="KW-1185">Reference proteome</keyword>
<organism evidence="1 2">
    <name type="scientific">Goodea atripinnis</name>
    <dbReference type="NCBI Taxonomy" id="208336"/>
    <lineage>
        <taxon>Eukaryota</taxon>
        <taxon>Metazoa</taxon>
        <taxon>Chordata</taxon>
        <taxon>Craniata</taxon>
        <taxon>Vertebrata</taxon>
        <taxon>Euteleostomi</taxon>
        <taxon>Actinopterygii</taxon>
        <taxon>Neopterygii</taxon>
        <taxon>Teleostei</taxon>
        <taxon>Neoteleostei</taxon>
        <taxon>Acanthomorphata</taxon>
        <taxon>Ovalentaria</taxon>
        <taxon>Atherinomorphae</taxon>
        <taxon>Cyprinodontiformes</taxon>
        <taxon>Goodeidae</taxon>
        <taxon>Goodea</taxon>
    </lineage>
</organism>
<proteinExistence type="predicted"/>
<dbReference type="EMBL" id="JAHRIO010052301">
    <property type="protein sequence ID" value="MEQ2175910.1"/>
    <property type="molecule type" value="Genomic_DNA"/>
</dbReference>
<comment type="caution">
    <text evidence="1">The sequence shown here is derived from an EMBL/GenBank/DDBJ whole genome shotgun (WGS) entry which is preliminary data.</text>
</comment>
<sequence length="100" mass="11329">SNFSPSICLVSMGRAFLKRSSRLTASNTFTDHKHKQTGIFPTQQHGFYFSCCQLSCNLKAHLEFLLVGGADHRGNHIWQSFPGQTVQQASELGHHWDRRV</sequence>
<reference evidence="1 2" key="1">
    <citation type="submission" date="2021-06" db="EMBL/GenBank/DDBJ databases">
        <authorList>
            <person name="Palmer J.M."/>
        </authorList>
    </citation>
    <scope>NUCLEOTIDE SEQUENCE [LARGE SCALE GENOMIC DNA]</scope>
    <source>
        <strain evidence="1 2">GA_2019</strain>
        <tissue evidence="1">Muscle</tissue>
    </source>
</reference>
<dbReference type="Proteomes" id="UP001476798">
    <property type="component" value="Unassembled WGS sequence"/>
</dbReference>
<evidence type="ECO:0000313" key="2">
    <source>
        <dbReference type="Proteomes" id="UP001476798"/>
    </source>
</evidence>
<gene>
    <name evidence="1" type="ORF">GOODEAATRI_022584</name>
</gene>
<feature type="non-terminal residue" evidence="1">
    <location>
        <position position="1"/>
    </location>
</feature>
<evidence type="ECO:0000313" key="1">
    <source>
        <dbReference type="EMBL" id="MEQ2175910.1"/>
    </source>
</evidence>
<protein>
    <submittedName>
        <fullName evidence="1">Uncharacterized protein</fullName>
    </submittedName>
</protein>
<accession>A0ABV0NWV7</accession>